<dbReference type="GO" id="GO:0016779">
    <property type="term" value="F:nucleotidyltransferase activity"/>
    <property type="evidence" value="ECO:0007669"/>
    <property type="project" value="InterPro"/>
</dbReference>
<dbReference type="InterPro" id="IPR018821">
    <property type="entry name" value="DUF294_put_nucleoTrafse_sb-bd"/>
</dbReference>
<dbReference type="RefSeq" id="WP_081803886.1">
    <property type="nucleotide sequence ID" value="NZ_CP006842.1"/>
</dbReference>
<dbReference type="AlphaFoldDB" id="X5EB47"/>
<dbReference type="Pfam" id="PF10335">
    <property type="entry name" value="DUF294_C"/>
    <property type="match status" value="1"/>
</dbReference>
<protein>
    <submittedName>
        <fullName evidence="3">Uncharacterized protein</fullName>
    </submittedName>
</protein>
<keyword evidence="4" id="KW-1185">Reference proteome</keyword>
<sequence length="305" mass="32824">MPLGNLRDPDLTALLEQLRRDRAQGRAATEVTGEWSAALRGRLDDNLAATGSVGRGEAIPSSDLDVIRVGPGPTPRLDVLLNAGIRGDANGVQPTGHALPSTVEQWRQDACTWMAHPHQNSAVVRLGLLADANHSLRTAATEDFRDSPMLADMLRDAVSTCPPRLTGLWRKNSVNLKSEVLTPVVKIARWSALASGSSELSTSYRLATTDARYLDSSIVQDLQQAFADALSLRVDLDLGVTDDQVFQRFGRITVTALPQDAAHRLRAAAATVRGSVRTLRYLLSTSAFSVDTAGKSPADKPGRDE</sequence>
<dbReference type="STRING" id="1404245.CGLY_10925"/>
<evidence type="ECO:0000259" key="2">
    <source>
        <dbReference type="Pfam" id="PF10335"/>
    </source>
</evidence>
<evidence type="ECO:0000313" key="4">
    <source>
        <dbReference type="Proteomes" id="UP000023703"/>
    </source>
</evidence>
<dbReference type="KEGG" id="cgy:CGLY_10925"/>
<dbReference type="EMBL" id="CP006842">
    <property type="protein sequence ID" value="AHW64630.1"/>
    <property type="molecule type" value="Genomic_DNA"/>
</dbReference>
<feature type="domain" description="Polymerase nucleotidyl transferase" evidence="1">
    <location>
        <begin position="44"/>
        <end position="77"/>
    </location>
</feature>
<evidence type="ECO:0000259" key="1">
    <source>
        <dbReference type="Pfam" id="PF01909"/>
    </source>
</evidence>
<reference evidence="3 4" key="1">
    <citation type="journal article" date="2015" name="Int. J. Syst. Evol. Microbiol.">
        <title>Revisiting Corynebacterium glyciniphilum (ex Kubota et al., 1972) sp. nov., nom. rev., isolated from putrefied banana.</title>
        <authorList>
            <person name="Al-Dilaimi A."/>
            <person name="Bednarz H."/>
            <person name="Lomker A."/>
            <person name="Niehaus K."/>
            <person name="Kalinowski J."/>
            <person name="Ruckert C."/>
        </authorList>
    </citation>
    <scope>NUCLEOTIDE SEQUENCE [LARGE SCALE GENOMIC DNA]</scope>
    <source>
        <strain evidence="3">AJ 3170</strain>
    </source>
</reference>
<organism evidence="3 4">
    <name type="scientific">Corynebacterium glyciniphilum AJ 3170</name>
    <dbReference type="NCBI Taxonomy" id="1404245"/>
    <lineage>
        <taxon>Bacteria</taxon>
        <taxon>Bacillati</taxon>
        <taxon>Actinomycetota</taxon>
        <taxon>Actinomycetes</taxon>
        <taxon>Mycobacteriales</taxon>
        <taxon>Corynebacteriaceae</taxon>
        <taxon>Corynebacterium</taxon>
    </lineage>
</organism>
<evidence type="ECO:0000313" key="3">
    <source>
        <dbReference type="EMBL" id="AHW64630.1"/>
    </source>
</evidence>
<accession>X5EB47</accession>
<dbReference type="InterPro" id="IPR002934">
    <property type="entry name" value="Polymerase_NTP_transf_dom"/>
</dbReference>
<name>X5EB47_9CORY</name>
<dbReference type="HOGENOM" id="CLU_899359_0_0_11"/>
<dbReference type="eggNOG" id="COG2905">
    <property type="taxonomic scope" value="Bacteria"/>
</dbReference>
<gene>
    <name evidence="3" type="ORF">CGLY_10925</name>
</gene>
<feature type="domain" description="DUF294" evidence="2">
    <location>
        <begin position="171"/>
        <end position="278"/>
    </location>
</feature>
<proteinExistence type="predicted"/>
<dbReference type="Pfam" id="PF01909">
    <property type="entry name" value="NTP_transf_2"/>
    <property type="match status" value="1"/>
</dbReference>
<dbReference type="OrthoDB" id="9789996at2"/>
<dbReference type="Proteomes" id="UP000023703">
    <property type="component" value="Chromosome"/>
</dbReference>